<feature type="domain" description="Peptide chain release factor" evidence="2">
    <location>
        <begin position="19"/>
        <end position="113"/>
    </location>
</feature>
<proteinExistence type="predicted"/>
<comment type="caution">
    <text evidence="3">The sequence shown here is derived from an EMBL/GenBank/DDBJ whole genome shotgun (WGS) entry which is preliminary data.</text>
</comment>
<dbReference type="GO" id="GO:0006415">
    <property type="term" value="P:translational termination"/>
    <property type="evidence" value="ECO:0007669"/>
    <property type="project" value="InterPro"/>
</dbReference>
<evidence type="ECO:0000259" key="2">
    <source>
        <dbReference type="SMART" id="SM00937"/>
    </source>
</evidence>
<dbReference type="SUPFAM" id="SSF75620">
    <property type="entry name" value="Release factor"/>
    <property type="match status" value="1"/>
</dbReference>
<dbReference type="PANTHER" id="PTHR43804">
    <property type="entry name" value="LD18447P"/>
    <property type="match status" value="1"/>
</dbReference>
<dbReference type="EMBL" id="CACVBM020000111">
    <property type="protein sequence ID" value="CAA7014651.1"/>
    <property type="molecule type" value="Genomic_DNA"/>
</dbReference>
<dbReference type="InterPro" id="IPR005139">
    <property type="entry name" value="PCRF"/>
</dbReference>
<dbReference type="Gene3D" id="3.30.70.1660">
    <property type="match status" value="1"/>
</dbReference>
<dbReference type="AlphaFoldDB" id="A0A6D2HM39"/>
<dbReference type="InterPro" id="IPR045853">
    <property type="entry name" value="Pep_chain_release_fac_I_sf"/>
</dbReference>
<reference evidence="3" key="1">
    <citation type="submission" date="2020-01" db="EMBL/GenBank/DDBJ databases">
        <authorList>
            <person name="Mishra B."/>
        </authorList>
    </citation>
    <scope>NUCLEOTIDE SEQUENCE [LARGE SCALE GENOMIC DNA]</scope>
</reference>
<dbReference type="SMART" id="SM00937">
    <property type="entry name" value="PCRF"/>
    <property type="match status" value="1"/>
</dbReference>
<sequence length="194" mass="22033">MELINDLRAKQKEIDGLKSLVSESSDDKDMLDMAVSELGEAVEEEKRLQTLLLKSLLPKDEADERDCILEVRAGTGGEEASLFAMDICRMYERYSQKKDGVCVQSLEHQAVSGMPNSWRVGILSQHVRMEWFVFGQKKVGGMKLDELPGLDALTLPGTSDGQTKIVREGDNGVAYSWNMREQRWDKVRFRCRMK</sequence>
<dbReference type="OrthoDB" id="2019491at2759"/>
<keyword evidence="4" id="KW-1185">Reference proteome</keyword>
<gene>
    <name evidence="3" type="ORF">MERR_LOCUS1886</name>
</gene>
<evidence type="ECO:0000256" key="1">
    <source>
        <dbReference type="ARBA" id="ARBA00022481"/>
    </source>
</evidence>
<dbReference type="Proteomes" id="UP000467841">
    <property type="component" value="Unassembled WGS sequence"/>
</dbReference>
<dbReference type="Pfam" id="PF03462">
    <property type="entry name" value="PCRF"/>
    <property type="match status" value="1"/>
</dbReference>
<keyword evidence="1" id="KW-0488">Methylation</keyword>
<dbReference type="Gene3D" id="6.10.140.1950">
    <property type="match status" value="1"/>
</dbReference>
<evidence type="ECO:0000313" key="4">
    <source>
        <dbReference type="Proteomes" id="UP000467841"/>
    </source>
</evidence>
<name>A0A6D2HM39_9BRAS</name>
<organism evidence="3 4">
    <name type="scientific">Microthlaspi erraticum</name>
    <dbReference type="NCBI Taxonomy" id="1685480"/>
    <lineage>
        <taxon>Eukaryota</taxon>
        <taxon>Viridiplantae</taxon>
        <taxon>Streptophyta</taxon>
        <taxon>Embryophyta</taxon>
        <taxon>Tracheophyta</taxon>
        <taxon>Spermatophyta</taxon>
        <taxon>Magnoliopsida</taxon>
        <taxon>eudicotyledons</taxon>
        <taxon>Gunneridae</taxon>
        <taxon>Pentapetalae</taxon>
        <taxon>rosids</taxon>
        <taxon>malvids</taxon>
        <taxon>Brassicales</taxon>
        <taxon>Brassicaceae</taxon>
        <taxon>Coluteocarpeae</taxon>
        <taxon>Microthlaspi</taxon>
    </lineage>
</organism>
<evidence type="ECO:0000313" key="3">
    <source>
        <dbReference type="EMBL" id="CAA7014651.1"/>
    </source>
</evidence>
<dbReference type="PANTHER" id="PTHR43804:SF7">
    <property type="entry name" value="LD18447P"/>
    <property type="match status" value="1"/>
</dbReference>
<protein>
    <recommendedName>
        <fullName evidence="2">Peptide chain release factor domain-containing protein</fullName>
    </recommendedName>
</protein>
<accession>A0A6D2HM39</accession>
<dbReference type="InterPro" id="IPR050057">
    <property type="entry name" value="Prokaryotic/Mito_RF"/>
</dbReference>